<dbReference type="EMBL" id="JOJR01000747">
    <property type="protein sequence ID" value="RCN34737.1"/>
    <property type="molecule type" value="Genomic_DNA"/>
</dbReference>
<dbReference type="InterPro" id="IPR050534">
    <property type="entry name" value="Coronavir_polyprotein_1ab"/>
</dbReference>
<evidence type="ECO:0000256" key="6">
    <source>
        <dbReference type="ARBA" id="ARBA00048432"/>
    </source>
</evidence>
<dbReference type="Pfam" id="PF13087">
    <property type="entry name" value="AAA_12"/>
    <property type="match status" value="1"/>
</dbReference>
<dbReference type="STRING" id="29170.A0A368FWS7"/>
<evidence type="ECO:0000256" key="5">
    <source>
        <dbReference type="ARBA" id="ARBA00022840"/>
    </source>
</evidence>
<evidence type="ECO:0000256" key="2">
    <source>
        <dbReference type="ARBA" id="ARBA00022741"/>
    </source>
</evidence>
<keyword evidence="2" id="KW-0547">Nucleotide-binding</keyword>
<sequence>MLCGRIIRIGRIYSAIHTCKARLHSSVLLNSIGRYAKLQKRKDPLAAYPPEFRAKLRDWPRLLQAEIDESVNHLKELRALSDLRELEERGLLIANLRLLSDDLHPITGRTVVLKRISPANGSDRSKLFRPGAPVAIREAKSLKEIAECVMLASNRKEITIKVRPSSSSRSLNGDTEYILTLSQSSGALHSVQDFFLQNKVVDTPGVDLLGYAFRAKNMPSIHNDRMITDLPDELNESQRRAVSAALNKRRPFVTIQGPPGTGKTRVVAEIVRQLYKKKLKTLVCAPSHVAVDKVMSELVKLIDNASSEGDLSISTQESEVIADAETIEDAISSHEKYSDLCDLFDKMNELTGAVDRAKLSKDANKLKWKILKDAYKKRLVIFCTLTSSAVQRLAQVNWHPDVIIIVTTYAIVDEAAQATEPVTWAAVVQAKRCILAGDHAQLPSTILSQEALKGNLHVSLMERLVNEFSKANINQLLTVQYRMNEKIMQWSSQQFYDSRLVASEEVANITLSDISMVESSSAINNPLIMINTDLISKNVSNPYKEVQSQMSYKNPGEAELVIRYLHILKSIGVPGREIAVISPYYAQVATIREMLTGTDVTANTVDSFQGQEREVVVFSMVRHNEERSIGFLQNEKRLNVAITRAKRQFVLIGSARMMGRDRNLRTLLRTIQKLGKVYGPTVVESFEKEVEALSTSPPRNPSATMDCQATRDISSFIKN</sequence>
<evidence type="ECO:0000313" key="8">
    <source>
        <dbReference type="EMBL" id="RCN34737.1"/>
    </source>
</evidence>
<dbReference type="InterPro" id="IPR041679">
    <property type="entry name" value="DNA2/NAM7-like_C"/>
</dbReference>
<proteinExistence type="inferred from homology"/>
<dbReference type="SMART" id="SM00487">
    <property type="entry name" value="DEXDc"/>
    <property type="match status" value="1"/>
</dbReference>
<keyword evidence="4" id="KW-0347">Helicase</keyword>
<evidence type="ECO:0000256" key="4">
    <source>
        <dbReference type="ARBA" id="ARBA00022806"/>
    </source>
</evidence>
<comment type="catalytic activity">
    <reaction evidence="6">
        <text>ATP + H2O = ADP + phosphate + H(+)</text>
        <dbReference type="Rhea" id="RHEA:13065"/>
        <dbReference type="ChEBI" id="CHEBI:15377"/>
        <dbReference type="ChEBI" id="CHEBI:15378"/>
        <dbReference type="ChEBI" id="CHEBI:30616"/>
        <dbReference type="ChEBI" id="CHEBI:43474"/>
        <dbReference type="ChEBI" id="CHEBI:456216"/>
        <dbReference type="EC" id="3.6.4.12"/>
    </reaction>
    <physiologicalReaction direction="left-to-right" evidence="6">
        <dbReference type="Rhea" id="RHEA:13066"/>
    </physiologicalReaction>
</comment>
<dbReference type="PANTHER" id="PTHR43788:SF8">
    <property type="entry name" value="DNA-BINDING PROTEIN SMUBP-2"/>
    <property type="match status" value="1"/>
</dbReference>
<dbReference type="Pfam" id="PF13086">
    <property type="entry name" value="AAA_11"/>
    <property type="match status" value="2"/>
</dbReference>
<dbReference type="InterPro" id="IPR027417">
    <property type="entry name" value="P-loop_NTPase"/>
</dbReference>
<dbReference type="InterPro" id="IPR014001">
    <property type="entry name" value="Helicase_ATP-bd"/>
</dbReference>
<dbReference type="Proteomes" id="UP000252519">
    <property type="component" value="Unassembled WGS sequence"/>
</dbReference>
<evidence type="ECO:0000256" key="1">
    <source>
        <dbReference type="ARBA" id="ARBA00007913"/>
    </source>
</evidence>
<feature type="domain" description="Helicase ATP-binding" evidence="7">
    <location>
        <begin position="230"/>
        <end position="490"/>
    </location>
</feature>
<dbReference type="Gene3D" id="2.40.30.270">
    <property type="match status" value="1"/>
</dbReference>
<organism evidence="8 9">
    <name type="scientific">Ancylostoma caninum</name>
    <name type="common">Dog hookworm</name>
    <dbReference type="NCBI Taxonomy" id="29170"/>
    <lineage>
        <taxon>Eukaryota</taxon>
        <taxon>Metazoa</taxon>
        <taxon>Ecdysozoa</taxon>
        <taxon>Nematoda</taxon>
        <taxon>Chromadorea</taxon>
        <taxon>Rhabditida</taxon>
        <taxon>Rhabditina</taxon>
        <taxon>Rhabditomorpha</taxon>
        <taxon>Strongyloidea</taxon>
        <taxon>Ancylostomatidae</taxon>
        <taxon>Ancylostomatinae</taxon>
        <taxon>Ancylostoma</taxon>
    </lineage>
</organism>
<name>A0A368FWS7_ANCCA</name>
<dbReference type="InterPro" id="IPR047187">
    <property type="entry name" value="SF1_C_Upf1"/>
</dbReference>
<evidence type="ECO:0000256" key="3">
    <source>
        <dbReference type="ARBA" id="ARBA00022801"/>
    </source>
</evidence>
<comment type="caution">
    <text evidence="8">The sequence shown here is derived from an EMBL/GenBank/DDBJ whole genome shotgun (WGS) entry which is preliminary data.</text>
</comment>
<dbReference type="OrthoDB" id="5805783at2759"/>
<dbReference type="GO" id="GO:0016787">
    <property type="term" value="F:hydrolase activity"/>
    <property type="evidence" value="ECO:0007669"/>
    <property type="project" value="UniProtKB-KW"/>
</dbReference>
<keyword evidence="5" id="KW-0067">ATP-binding</keyword>
<dbReference type="CDD" id="cd18808">
    <property type="entry name" value="SF1_C_Upf1"/>
    <property type="match status" value="1"/>
</dbReference>
<dbReference type="PANTHER" id="PTHR43788">
    <property type="entry name" value="DNA2/NAM7 HELICASE FAMILY MEMBER"/>
    <property type="match status" value="1"/>
</dbReference>
<dbReference type="InterPro" id="IPR041677">
    <property type="entry name" value="DNA2/NAM7_AAA_11"/>
</dbReference>
<keyword evidence="3" id="KW-0378">Hydrolase</keyword>
<gene>
    <name evidence="8" type="ORF">ANCCAN_19427</name>
</gene>
<accession>A0A368FWS7</accession>
<comment type="similarity">
    <text evidence="1">Belongs to the DNA2/NAM7 helicase family.</text>
</comment>
<protein>
    <recommendedName>
        <fullName evidence="7">Helicase ATP-binding domain-containing protein</fullName>
    </recommendedName>
</protein>
<dbReference type="Gene3D" id="3.40.50.300">
    <property type="entry name" value="P-loop containing nucleotide triphosphate hydrolases"/>
    <property type="match status" value="2"/>
</dbReference>
<dbReference type="GO" id="GO:0043139">
    <property type="term" value="F:5'-3' DNA helicase activity"/>
    <property type="evidence" value="ECO:0007669"/>
    <property type="project" value="TreeGrafter"/>
</dbReference>
<dbReference type="AlphaFoldDB" id="A0A368FWS7"/>
<evidence type="ECO:0000313" key="9">
    <source>
        <dbReference type="Proteomes" id="UP000252519"/>
    </source>
</evidence>
<keyword evidence="9" id="KW-1185">Reference proteome</keyword>
<reference evidence="8 9" key="1">
    <citation type="submission" date="2014-10" db="EMBL/GenBank/DDBJ databases">
        <title>Draft genome of the hookworm Ancylostoma caninum.</title>
        <authorList>
            <person name="Mitreva M."/>
        </authorList>
    </citation>
    <scope>NUCLEOTIDE SEQUENCE [LARGE SCALE GENOMIC DNA]</scope>
    <source>
        <strain evidence="8 9">Baltimore</strain>
    </source>
</reference>
<dbReference type="SUPFAM" id="SSF52540">
    <property type="entry name" value="P-loop containing nucleoside triphosphate hydrolases"/>
    <property type="match status" value="1"/>
</dbReference>
<dbReference type="GO" id="GO:0005524">
    <property type="term" value="F:ATP binding"/>
    <property type="evidence" value="ECO:0007669"/>
    <property type="project" value="UniProtKB-KW"/>
</dbReference>
<evidence type="ECO:0000259" key="7">
    <source>
        <dbReference type="SMART" id="SM00487"/>
    </source>
</evidence>